<comment type="caution">
    <text evidence="2">The sequence shown here is derived from an EMBL/GenBank/DDBJ whole genome shotgun (WGS) entry which is preliminary data.</text>
</comment>
<feature type="signal peptide" evidence="1">
    <location>
        <begin position="1"/>
        <end position="20"/>
    </location>
</feature>
<sequence length="131" mass="14574">MKKLILASLATITILTTLTACTEADTVSQNLSKSADSFEVQRKIVFFNGITDRDLLVVEGLCSIGNGDTDLRMTVTCKVGKDEYKKHYLGLSDNVSFFAEQLDAKKEDPFHYKVIIRPEAIVPDIELQTSK</sequence>
<dbReference type="PROSITE" id="PS51257">
    <property type="entry name" value="PROKAR_LIPOPROTEIN"/>
    <property type="match status" value="1"/>
</dbReference>
<gene>
    <name evidence="2" type="ORF">I7822_16435</name>
</gene>
<reference evidence="2 3" key="1">
    <citation type="submission" date="2021-03" db="EMBL/GenBank/DDBJ databases">
        <title>Whole genome sequence of Metabacillus bambusae BG109.</title>
        <authorList>
            <person name="Jeong J.W."/>
        </authorList>
    </citation>
    <scope>NUCLEOTIDE SEQUENCE [LARGE SCALE GENOMIC DNA]</scope>
    <source>
        <strain evidence="2 3">BG109</strain>
    </source>
</reference>
<name>A0ABS3N4Y5_9BACI</name>
<evidence type="ECO:0000256" key="1">
    <source>
        <dbReference type="SAM" id="SignalP"/>
    </source>
</evidence>
<dbReference type="RefSeq" id="WP_207980179.1">
    <property type="nucleotide sequence ID" value="NZ_JAGDEL010000012.1"/>
</dbReference>
<keyword evidence="3" id="KW-1185">Reference proteome</keyword>
<dbReference type="InterPro" id="IPR058243">
    <property type="entry name" value="Phage_VG64"/>
</dbReference>
<keyword evidence="1" id="KW-0732">Signal</keyword>
<proteinExistence type="predicted"/>
<dbReference type="Proteomes" id="UP000663981">
    <property type="component" value="Unassembled WGS sequence"/>
</dbReference>
<dbReference type="Pfam" id="PF25682">
    <property type="entry name" value="Phage_VG64"/>
    <property type="match status" value="1"/>
</dbReference>
<evidence type="ECO:0000313" key="2">
    <source>
        <dbReference type="EMBL" id="MBO1513238.1"/>
    </source>
</evidence>
<feature type="chain" id="PRO_5046385466" description="Lipoprotein" evidence="1">
    <location>
        <begin position="21"/>
        <end position="131"/>
    </location>
</feature>
<accession>A0ABS3N4Y5</accession>
<dbReference type="EMBL" id="JAGDEL010000012">
    <property type="protein sequence ID" value="MBO1513238.1"/>
    <property type="molecule type" value="Genomic_DNA"/>
</dbReference>
<evidence type="ECO:0000313" key="3">
    <source>
        <dbReference type="Proteomes" id="UP000663981"/>
    </source>
</evidence>
<protein>
    <recommendedName>
        <fullName evidence="4">Lipoprotein</fullName>
    </recommendedName>
</protein>
<evidence type="ECO:0008006" key="4">
    <source>
        <dbReference type="Google" id="ProtNLM"/>
    </source>
</evidence>
<organism evidence="2 3">
    <name type="scientific">Metabacillus bambusae</name>
    <dbReference type="NCBI Taxonomy" id="2795218"/>
    <lineage>
        <taxon>Bacteria</taxon>
        <taxon>Bacillati</taxon>
        <taxon>Bacillota</taxon>
        <taxon>Bacilli</taxon>
        <taxon>Bacillales</taxon>
        <taxon>Bacillaceae</taxon>
        <taxon>Metabacillus</taxon>
    </lineage>
</organism>